<dbReference type="AlphaFoldDB" id="A0A179I7M2"/>
<name>A0A179I7M2_CORDF</name>
<accession>A0A179I7M2</accession>
<proteinExistence type="predicted"/>
<organism evidence="2 3">
    <name type="scientific">Cordyceps confragosa</name>
    <name type="common">Lecanicillium lecanii</name>
    <dbReference type="NCBI Taxonomy" id="2714763"/>
    <lineage>
        <taxon>Eukaryota</taxon>
        <taxon>Fungi</taxon>
        <taxon>Dikarya</taxon>
        <taxon>Ascomycota</taxon>
        <taxon>Pezizomycotina</taxon>
        <taxon>Sordariomycetes</taxon>
        <taxon>Hypocreomycetidae</taxon>
        <taxon>Hypocreales</taxon>
        <taxon>Cordycipitaceae</taxon>
        <taxon>Akanthomyces</taxon>
    </lineage>
</organism>
<reference evidence="2 3" key="1">
    <citation type="submission" date="2016-03" db="EMBL/GenBank/DDBJ databases">
        <title>Fine-scale spatial genetic structure of a fungal parasite of coffee scale insects.</title>
        <authorList>
            <person name="Jackson D."/>
            <person name="Zemenick K.A."/>
            <person name="Malloure B."/>
            <person name="Quandt C.A."/>
            <person name="James T.Y."/>
        </authorList>
    </citation>
    <scope>NUCLEOTIDE SEQUENCE [LARGE SCALE GENOMIC DNA]</scope>
    <source>
        <strain evidence="2 3">UM487</strain>
    </source>
</reference>
<comment type="caution">
    <text evidence="2">The sequence shown here is derived from an EMBL/GenBank/DDBJ whole genome shotgun (WGS) entry which is preliminary data.</text>
</comment>
<dbReference type="Proteomes" id="UP000243081">
    <property type="component" value="Unassembled WGS sequence"/>
</dbReference>
<dbReference type="EMBL" id="LUKN01003285">
    <property type="protein sequence ID" value="OAQ97640.1"/>
    <property type="molecule type" value="Genomic_DNA"/>
</dbReference>
<evidence type="ECO:0000313" key="3">
    <source>
        <dbReference type="Proteomes" id="UP000243081"/>
    </source>
</evidence>
<keyword evidence="3" id="KW-1185">Reference proteome</keyword>
<evidence type="ECO:0000313" key="2">
    <source>
        <dbReference type="EMBL" id="OAQ97640.1"/>
    </source>
</evidence>
<gene>
    <name evidence="2" type="ORF">LLEC1_05777</name>
</gene>
<feature type="region of interest" description="Disordered" evidence="1">
    <location>
        <begin position="35"/>
        <end position="96"/>
    </location>
</feature>
<sequence length="204" mass="22024">MPAFLLQAATLGPVESGGSENGTQPVTIGKSCQSLFRGPAPPRPRPRQVPVAQWHSGSTINDHPGQTERLAGGTQSRDSIPGGPCSQDSLLPGMNQAPSLPLHQPSSSELFVRLFRAVLFFPRYSLLSQSLTACPILALSYHCKGSSFQPPFTITVATNNTSQTQAFLSASHPAPPDDTTLINSARFVPFFHFDLIIEDQSRYH</sequence>
<evidence type="ECO:0000256" key="1">
    <source>
        <dbReference type="SAM" id="MobiDB-lite"/>
    </source>
</evidence>
<protein>
    <submittedName>
        <fullName evidence="2">Uncharacterized protein</fullName>
    </submittedName>
</protein>